<gene>
    <name evidence="2" type="ORF">UR08_12275</name>
</gene>
<dbReference type="Proteomes" id="UP000257055">
    <property type="component" value="Unassembled WGS sequence"/>
</dbReference>
<dbReference type="Pfam" id="PF07849">
    <property type="entry name" value="DUF1641"/>
    <property type="match status" value="1"/>
</dbReference>
<keyword evidence="3" id="KW-1185">Reference proteome</keyword>
<reference evidence="3" key="1">
    <citation type="submission" date="2015-04" db="EMBL/GenBank/DDBJ databases">
        <authorList>
            <person name="Schardt J."/>
            <person name="Mueller-Herbst S."/>
            <person name="Scherer S."/>
            <person name="Huptas C."/>
        </authorList>
    </citation>
    <scope>NUCLEOTIDE SEQUENCE [LARGE SCALE GENOMIC DNA]</scope>
    <source>
        <strain evidence="3">Kiel-L1</strain>
    </source>
</reference>
<accession>A0A3D8TP51</accession>
<name>A0A3D8TP51_9LIST</name>
<sequence length="158" mass="17440">MAEPISKIRDVSPSPEEKEAEQLEELKQTIAQDESGFKEILEFVKLLHDAGALEAVNSAMKAKEDIAKTFLNEWRKEPTTNAINNLMISGQLLTETKPEQTEAMIGQMKSAASEANKAAKDESIVGLFGLMKAMKDPDVNRALRYGIAFLKEMGKGLK</sequence>
<comment type="caution">
    <text evidence="2">The sequence shown here is derived from an EMBL/GenBank/DDBJ whole genome shotgun (WGS) entry which is preliminary data.</text>
</comment>
<evidence type="ECO:0000313" key="2">
    <source>
        <dbReference type="EMBL" id="RDW99585.1"/>
    </source>
</evidence>
<protein>
    <recommendedName>
        <fullName evidence="4">DUF1641 domain-containing protein</fullName>
    </recommendedName>
</protein>
<organism evidence="2 3">
    <name type="scientific">Listeria kieliensis</name>
    <dbReference type="NCBI Taxonomy" id="1621700"/>
    <lineage>
        <taxon>Bacteria</taxon>
        <taxon>Bacillati</taxon>
        <taxon>Bacillota</taxon>
        <taxon>Bacilli</taxon>
        <taxon>Bacillales</taxon>
        <taxon>Listeriaceae</taxon>
        <taxon>Listeria</taxon>
    </lineage>
</organism>
<dbReference type="PANTHER" id="PTHR38433:SF1">
    <property type="entry name" value="DUF1641 DOMAIN-CONTAINING PROTEIN"/>
    <property type="match status" value="1"/>
</dbReference>
<evidence type="ECO:0000256" key="1">
    <source>
        <dbReference type="SAM" id="MobiDB-lite"/>
    </source>
</evidence>
<dbReference type="RefSeq" id="WP_115753972.1">
    <property type="nucleotide sequence ID" value="NZ_LARY01000003.1"/>
</dbReference>
<dbReference type="AlphaFoldDB" id="A0A3D8TP51"/>
<dbReference type="InterPro" id="IPR012440">
    <property type="entry name" value="DUF1641"/>
</dbReference>
<evidence type="ECO:0008006" key="4">
    <source>
        <dbReference type="Google" id="ProtNLM"/>
    </source>
</evidence>
<evidence type="ECO:0000313" key="3">
    <source>
        <dbReference type="Proteomes" id="UP000257055"/>
    </source>
</evidence>
<proteinExistence type="predicted"/>
<feature type="region of interest" description="Disordered" evidence="1">
    <location>
        <begin position="1"/>
        <end position="23"/>
    </location>
</feature>
<dbReference type="PANTHER" id="PTHR38433">
    <property type="match status" value="1"/>
</dbReference>
<dbReference type="EMBL" id="LARY01000003">
    <property type="protein sequence ID" value="RDW99585.1"/>
    <property type="molecule type" value="Genomic_DNA"/>
</dbReference>